<evidence type="ECO:0000313" key="2">
    <source>
        <dbReference type="EMBL" id="KAF9503116.1"/>
    </source>
</evidence>
<protein>
    <recommendedName>
        <fullName evidence="1">F-box domain-containing protein</fullName>
    </recommendedName>
</protein>
<evidence type="ECO:0000313" key="3">
    <source>
        <dbReference type="Proteomes" id="UP000886523"/>
    </source>
</evidence>
<sequence>MKALVARTSTVHFSGTRPINASLSLFTLPLQILIRIFALLEGYQIAKCGAVCTYFKHVIESSILLQYFIKLDMFGYTNGSGSLGAPAVAATRLNPLESTSTPGVI</sequence>
<comment type="caution">
    <text evidence="2">The sequence shown here is derived from an EMBL/GenBank/DDBJ whole genome shotgun (WGS) entry which is preliminary data.</text>
</comment>
<dbReference type="InterPro" id="IPR001810">
    <property type="entry name" value="F-box_dom"/>
</dbReference>
<keyword evidence="3" id="KW-1185">Reference proteome</keyword>
<gene>
    <name evidence="2" type="ORF">BS47DRAFT_881838</name>
</gene>
<dbReference type="Gene3D" id="1.20.1280.50">
    <property type="match status" value="1"/>
</dbReference>
<dbReference type="PROSITE" id="PS50181">
    <property type="entry name" value="FBOX"/>
    <property type="match status" value="1"/>
</dbReference>
<dbReference type="CDD" id="cd09917">
    <property type="entry name" value="F-box_SF"/>
    <property type="match status" value="1"/>
</dbReference>
<organism evidence="2 3">
    <name type="scientific">Hydnum rufescens UP504</name>
    <dbReference type="NCBI Taxonomy" id="1448309"/>
    <lineage>
        <taxon>Eukaryota</taxon>
        <taxon>Fungi</taxon>
        <taxon>Dikarya</taxon>
        <taxon>Basidiomycota</taxon>
        <taxon>Agaricomycotina</taxon>
        <taxon>Agaricomycetes</taxon>
        <taxon>Cantharellales</taxon>
        <taxon>Hydnaceae</taxon>
        <taxon>Hydnum</taxon>
    </lineage>
</organism>
<accession>A0A9P6ADT3</accession>
<dbReference type="EMBL" id="MU129440">
    <property type="protein sequence ID" value="KAF9503116.1"/>
    <property type="molecule type" value="Genomic_DNA"/>
</dbReference>
<dbReference type="SUPFAM" id="SSF81383">
    <property type="entry name" value="F-box domain"/>
    <property type="match status" value="1"/>
</dbReference>
<name>A0A9P6ADT3_9AGAM</name>
<dbReference type="Proteomes" id="UP000886523">
    <property type="component" value="Unassembled WGS sequence"/>
</dbReference>
<dbReference type="Pfam" id="PF12937">
    <property type="entry name" value="F-box-like"/>
    <property type="match status" value="1"/>
</dbReference>
<proteinExistence type="predicted"/>
<dbReference type="OrthoDB" id="2745718at2759"/>
<dbReference type="InterPro" id="IPR036047">
    <property type="entry name" value="F-box-like_dom_sf"/>
</dbReference>
<reference evidence="2" key="1">
    <citation type="journal article" date="2020" name="Nat. Commun.">
        <title>Large-scale genome sequencing of mycorrhizal fungi provides insights into the early evolution of symbiotic traits.</title>
        <authorList>
            <person name="Miyauchi S."/>
            <person name="Kiss E."/>
            <person name="Kuo A."/>
            <person name="Drula E."/>
            <person name="Kohler A."/>
            <person name="Sanchez-Garcia M."/>
            <person name="Morin E."/>
            <person name="Andreopoulos B."/>
            <person name="Barry K.W."/>
            <person name="Bonito G."/>
            <person name="Buee M."/>
            <person name="Carver A."/>
            <person name="Chen C."/>
            <person name="Cichocki N."/>
            <person name="Clum A."/>
            <person name="Culley D."/>
            <person name="Crous P.W."/>
            <person name="Fauchery L."/>
            <person name="Girlanda M."/>
            <person name="Hayes R.D."/>
            <person name="Keri Z."/>
            <person name="LaButti K."/>
            <person name="Lipzen A."/>
            <person name="Lombard V."/>
            <person name="Magnuson J."/>
            <person name="Maillard F."/>
            <person name="Murat C."/>
            <person name="Nolan M."/>
            <person name="Ohm R.A."/>
            <person name="Pangilinan J."/>
            <person name="Pereira M.F."/>
            <person name="Perotto S."/>
            <person name="Peter M."/>
            <person name="Pfister S."/>
            <person name="Riley R."/>
            <person name="Sitrit Y."/>
            <person name="Stielow J.B."/>
            <person name="Szollosi G."/>
            <person name="Zifcakova L."/>
            <person name="Stursova M."/>
            <person name="Spatafora J.W."/>
            <person name="Tedersoo L."/>
            <person name="Vaario L.M."/>
            <person name="Yamada A."/>
            <person name="Yan M."/>
            <person name="Wang P."/>
            <person name="Xu J."/>
            <person name="Bruns T."/>
            <person name="Baldrian P."/>
            <person name="Vilgalys R."/>
            <person name="Dunand C."/>
            <person name="Henrissat B."/>
            <person name="Grigoriev I.V."/>
            <person name="Hibbett D."/>
            <person name="Nagy L.G."/>
            <person name="Martin F.M."/>
        </authorList>
    </citation>
    <scope>NUCLEOTIDE SEQUENCE</scope>
    <source>
        <strain evidence="2">UP504</strain>
    </source>
</reference>
<feature type="domain" description="F-box" evidence="1">
    <location>
        <begin position="22"/>
        <end position="71"/>
    </location>
</feature>
<dbReference type="AlphaFoldDB" id="A0A9P6ADT3"/>
<evidence type="ECO:0000259" key="1">
    <source>
        <dbReference type="PROSITE" id="PS50181"/>
    </source>
</evidence>